<accession>D8MAN2</accession>
<comment type="similarity">
    <text evidence="6">Belongs to the TRAFAC class myosin-kinesin ATPase superfamily. Kinesin family.</text>
</comment>
<evidence type="ECO:0000313" key="9">
    <source>
        <dbReference type="Proteomes" id="UP000008312"/>
    </source>
</evidence>
<dbReference type="GO" id="GO:0003777">
    <property type="term" value="F:microtubule motor activity"/>
    <property type="evidence" value="ECO:0007669"/>
    <property type="project" value="InterPro"/>
</dbReference>
<evidence type="ECO:0000256" key="1">
    <source>
        <dbReference type="ARBA" id="ARBA00004496"/>
    </source>
</evidence>
<dbReference type="EMBL" id="FN668690">
    <property type="protein sequence ID" value="CBK25121.2"/>
    <property type="molecule type" value="Genomic_DNA"/>
</dbReference>
<dbReference type="OrthoDB" id="123929at2759"/>
<dbReference type="GO" id="GO:0008017">
    <property type="term" value="F:microtubule binding"/>
    <property type="evidence" value="ECO:0007669"/>
    <property type="project" value="InterPro"/>
</dbReference>
<dbReference type="PROSITE" id="PS50067">
    <property type="entry name" value="KINESIN_MOTOR_2"/>
    <property type="match status" value="1"/>
</dbReference>
<sequence length="296" mass="33464">MDYLNVKDSKHLRLEVPEDSVTYKNGRIEADFEYSEIFVPSTTQERVFDVTTKNLLDGFLKGQSCLIMAYGVTGSGKTYTIMGPEGNQGLIPRALHYIINGMGTFDFKSRFDTNEEKVTLEMSFLEDYQNCIYDLLSPTIRVGQSKPMLNARSDANGFLHIINLTEKQISSLKEGMDVIAMGTKEKHVAETKMNLDSSRSHTMCTFNLIRTNKQFMREIIATCRIVDLAGSERLNRTNASGERSQEAGHINTDLMYLMQCLRSLVDSQSKPNQRVIFRNCRLTHLLSVGEEGRGEA</sequence>
<evidence type="ECO:0000313" key="8">
    <source>
        <dbReference type="EMBL" id="CBK25121.2"/>
    </source>
</evidence>
<dbReference type="AlphaFoldDB" id="D8MAN2"/>
<keyword evidence="2" id="KW-0963">Cytoplasm</keyword>
<evidence type="ECO:0000259" key="7">
    <source>
        <dbReference type="PROSITE" id="PS50067"/>
    </source>
</evidence>
<evidence type="ECO:0000256" key="2">
    <source>
        <dbReference type="ARBA" id="ARBA00022490"/>
    </source>
</evidence>
<dbReference type="PANTHER" id="PTHR47969">
    <property type="entry name" value="CHROMOSOME-ASSOCIATED KINESIN KIF4A-RELATED"/>
    <property type="match status" value="1"/>
</dbReference>
<dbReference type="InterPro" id="IPR001752">
    <property type="entry name" value="Kinesin_motor_dom"/>
</dbReference>
<keyword evidence="9" id="KW-1185">Reference proteome</keyword>
<dbReference type="InterPro" id="IPR027640">
    <property type="entry name" value="Kinesin-like_fam"/>
</dbReference>
<comment type="subcellular location">
    <subcellularLocation>
        <location evidence="1">Cytoplasm</location>
    </subcellularLocation>
</comment>
<evidence type="ECO:0000256" key="3">
    <source>
        <dbReference type="ARBA" id="ARBA00022741"/>
    </source>
</evidence>
<evidence type="ECO:0000256" key="5">
    <source>
        <dbReference type="ARBA" id="ARBA00023054"/>
    </source>
</evidence>
<dbReference type="Gene3D" id="3.40.850.10">
    <property type="entry name" value="Kinesin motor domain"/>
    <property type="match status" value="1"/>
</dbReference>
<dbReference type="RefSeq" id="XP_012899169.1">
    <property type="nucleotide sequence ID" value="XM_013043715.1"/>
</dbReference>
<keyword evidence="3 6" id="KW-0547">Nucleotide-binding</keyword>
<dbReference type="GeneID" id="24921760"/>
<protein>
    <recommendedName>
        <fullName evidence="7">Kinesin motor domain-containing protein</fullName>
    </recommendedName>
</protein>
<gene>
    <name evidence="8" type="ORF">GSBLH_T00004754001</name>
</gene>
<reference evidence="8" key="1">
    <citation type="submission" date="2010-02" db="EMBL/GenBank/DDBJ databases">
        <title>Sequencing and annotation of the Blastocystis hominis genome.</title>
        <authorList>
            <person name="Wincker P."/>
        </authorList>
    </citation>
    <scope>NUCLEOTIDE SEQUENCE</scope>
    <source>
        <strain evidence="8">Singapore isolate B</strain>
    </source>
</reference>
<dbReference type="Proteomes" id="UP000008312">
    <property type="component" value="Unassembled WGS sequence"/>
</dbReference>
<feature type="domain" description="Kinesin motor" evidence="7">
    <location>
        <begin position="1"/>
        <end position="296"/>
    </location>
</feature>
<evidence type="ECO:0000256" key="4">
    <source>
        <dbReference type="ARBA" id="ARBA00022840"/>
    </source>
</evidence>
<keyword evidence="4 6" id="KW-0067">ATP-binding</keyword>
<dbReference type="PANTHER" id="PTHR47969:SF15">
    <property type="entry name" value="CHROMOSOME-ASSOCIATED KINESIN KIF4A-RELATED"/>
    <property type="match status" value="1"/>
</dbReference>
<dbReference type="GO" id="GO:0005875">
    <property type="term" value="C:microtubule associated complex"/>
    <property type="evidence" value="ECO:0007669"/>
    <property type="project" value="TreeGrafter"/>
</dbReference>
<dbReference type="PRINTS" id="PR00380">
    <property type="entry name" value="KINESINHEAVY"/>
</dbReference>
<dbReference type="GO" id="GO:0005737">
    <property type="term" value="C:cytoplasm"/>
    <property type="evidence" value="ECO:0007669"/>
    <property type="project" value="UniProtKB-SubCell"/>
</dbReference>
<dbReference type="GO" id="GO:0051231">
    <property type="term" value="P:spindle elongation"/>
    <property type="evidence" value="ECO:0007669"/>
    <property type="project" value="TreeGrafter"/>
</dbReference>
<dbReference type="SUPFAM" id="SSF52540">
    <property type="entry name" value="P-loop containing nucleoside triphosphate hydrolases"/>
    <property type="match status" value="1"/>
</dbReference>
<dbReference type="GO" id="GO:0005524">
    <property type="term" value="F:ATP binding"/>
    <property type="evidence" value="ECO:0007669"/>
    <property type="project" value="UniProtKB-UniRule"/>
</dbReference>
<feature type="binding site" evidence="6">
    <location>
        <begin position="71"/>
        <end position="78"/>
    </location>
    <ligand>
        <name>ATP</name>
        <dbReference type="ChEBI" id="CHEBI:30616"/>
    </ligand>
</feature>
<dbReference type="InParanoid" id="D8MAN2"/>
<proteinExistence type="inferred from homology"/>
<keyword evidence="6" id="KW-0505">Motor protein</keyword>
<dbReference type="GO" id="GO:0007018">
    <property type="term" value="P:microtubule-based movement"/>
    <property type="evidence" value="ECO:0007669"/>
    <property type="project" value="InterPro"/>
</dbReference>
<organism evidence="8">
    <name type="scientific">Blastocystis hominis</name>
    <dbReference type="NCBI Taxonomy" id="12968"/>
    <lineage>
        <taxon>Eukaryota</taxon>
        <taxon>Sar</taxon>
        <taxon>Stramenopiles</taxon>
        <taxon>Bigyra</taxon>
        <taxon>Opalozoa</taxon>
        <taxon>Opalinata</taxon>
        <taxon>Blastocystidae</taxon>
        <taxon>Blastocystis</taxon>
    </lineage>
</organism>
<dbReference type="GO" id="GO:0007052">
    <property type="term" value="P:mitotic spindle organization"/>
    <property type="evidence" value="ECO:0007669"/>
    <property type="project" value="TreeGrafter"/>
</dbReference>
<keyword evidence="5" id="KW-0175">Coiled coil</keyword>
<evidence type="ECO:0000256" key="6">
    <source>
        <dbReference type="PROSITE-ProRule" id="PRU00283"/>
    </source>
</evidence>
<dbReference type="InterPro" id="IPR036961">
    <property type="entry name" value="Kinesin_motor_dom_sf"/>
</dbReference>
<dbReference type="InterPro" id="IPR027417">
    <property type="entry name" value="P-loop_NTPase"/>
</dbReference>
<name>D8MAN2_BLAHO</name>
<dbReference type="Pfam" id="PF00225">
    <property type="entry name" value="Kinesin"/>
    <property type="match status" value="1"/>
</dbReference>
<dbReference type="SMART" id="SM00129">
    <property type="entry name" value="KISc"/>
    <property type="match status" value="1"/>
</dbReference>